<dbReference type="Proteomes" id="UP001596086">
    <property type="component" value="Unassembled WGS sequence"/>
</dbReference>
<keyword evidence="1" id="KW-1133">Transmembrane helix</keyword>
<proteinExistence type="predicted"/>
<name>A0ABW0S7I1_9BURK</name>
<dbReference type="RefSeq" id="WP_379776450.1">
    <property type="nucleotide sequence ID" value="NZ_JBHSMZ010000024.1"/>
</dbReference>
<evidence type="ECO:0000313" key="2">
    <source>
        <dbReference type="EMBL" id="MFC5551798.1"/>
    </source>
</evidence>
<dbReference type="EMBL" id="JBHSMZ010000024">
    <property type="protein sequence ID" value="MFC5551798.1"/>
    <property type="molecule type" value="Genomic_DNA"/>
</dbReference>
<comment type="caution">
    <text evidence="2">The sequence shown here is derived from an EMBL/GenBank/DDBJ whole genome shotgun (WGS) entry which is preliminary data.</text>
</comment>
<dbReference type="Pfam" id="PF14113">
    <property type="entry name" value="Tae4"/>
    <property type="match status" value="1"/>
</dbReference>
<feature type="transmembrane region" description="Helical" evidence="1">
    <location>
        <begin position="38"/>
        <end position="59"/>
    </location>
</feature>
<keyword evidence="1" id="KW-0472">Membrane</keyword>
<accession>A0ABW0S7I1</accession>
<evidence type="ECO:0000313" key="3">
    <source>
        <dbReference type="Proteomes" id="UP001596086"/>
    </source>
</evidence>
<evidence type="ECO:0000256" key="1">
    <source>
        <dbReference type="SAM" id="Phobius"/>
    </source>
</evidence>
<protein>
    <submittedName>
        <fullName evidence="2">T6SS effector amidase Tae4 family protein</fullName>
    </submittedName>
</protein>
<keyword evidence="1" id="KW-0812">Transmembrane</keyword>
<dbReference type="Gene3D" id="4.10.280.80">
    <property type="match status" value="1"/>
</dbReference>
<gene>
    <name evidence="2" type="ORF">ACFPO9_25040</name>
</gene>
<dbReference type="InterPro" id="IPR025562">
    <property type="entry name" value="Tae4"/>
</dbReference>
<dbReference type="Gene3D" id="3.90.1720.80">
    <property type="match status" value="1"/>
</dbReference>
<reference evidence="3" key="1">
    <citation type="journal article" date="2019" name="Int. J. Syst. Evol. Microbiol.">
        <title>The Global Catalogue of Microorganisms (GCM) 10K type strain sequencing project: providing services to taxonomists for standard genome sequencing and annotation.</title>
        <authorList>
            <consortium name="The Broad Institute Genomics Platform"/>
            <consortium name="The Broad Institute Genome Sequencing Center for Infectious Disease"/>
            <person name="Wu L."/>
            <person name="Ma J."/>
        </authorList>
    </citation>
    <scope>NUCLEOTIDE SEQUENCE [LARGE SCALE GENOMIC DNA]</scope>
    <source>
        <strain evidence="3">CGMCC 4.5798</strain>
    </source>
</reference>
<organism evidence="2 3">
    <name type="scientific">Massilia aerilata</name>
    <dbReference type="NCBI Taxonomy" id="453817"/>
    <lineage>
        <taxon>Bacteria</taxon>
        <taxon>Pseudomonadati</taxon>
        <taxon>Pseudomonadota</taxon>
        <taxon>Betaproteobacteria</taxon>
        <taxon>Burkholderiales</taxon>
        <taxon>Oxalobacteraceae</taxon>
        <taxon>Telluria group</taxon>
        <taxon>Massilia</taxon>
    </lineage>
</organism>
<sequence length="152" mass="17524">MVLRAHYPDPYNVSAEELWQWIDHPENAKNPYWANTCAIRMSLALASVGVFVPNAYLIVATGRYKGCRVEIKQELLANHLCAIWGEPEKFGAALRRERVGDRRGVIRFVGLWGPYDPQGHIDLVCHDEHHRLACEGGHVYWHAVECWFWECP</sequence>
<keyword evidence="3" id="KW-1185">Reference proteome</keyword>